<proteinExistence type="predicted"/>
<dbReference type="FunFam" id="2.20.70.10:FF:000101">
    <property type="entry name" value="Pre-mRNA-processing factor 40"/>
    <property type="match status" value="1"/>
</dbReference>
<evidence type="ECO:0000313" key="6">
    <source>
        <dbReference type="EnsemblMetazoa" id="AMIN006026-PA"/>
    </source>
</evidence>
<dbReference type="InterPro" id="IPR001202">
    <property type="entry name" value="WW_dom"/>
</dbReference>
<accession>A0A182W6R1</accession>
<dbReference type="InterPro" id="IPR039726">
    <property type="entry name" value="Prp40-like"/>
</dbReference>
<dbReference type="Proteomes" id="UP000075920">
    <property type="component" value="Unassembled WGS sequence"/>
</dbReference>
<dbReference type="AlphaFoldDB" id="A0A182W6R1"/>
<dbReference type="SUPFAM" id="SSF81698">
    <property type="entry name" value="FF domain"/>
    <property type="match status" value="4"/>
</dbReference>
<evidence type="ECO:0000259" key="4">
    <source>
        <dbReference type="PROSITE" id="PS50020"/>
    </source>
</evidence>
<dbReference type="Gene3D" id="1.10.10.440">
    <property type="entry name" value="FF domain"/>
    <property type="match status" value="4"/>
</dbReference>
<feature type="domain" description="FF" evidence="5">
    <location>
        <begin position="545"/>
        <end position="605"/>
    </location>
</feature>
<dbReference type="GO" id="GO:0005685">
    <property type="term" value="C:U1 snRNP"/>
    <property type="evidence" value="ECO:0007669"/>
    <property type="project" value="TreeGrafter"/>
</dbReference>
<organism evidence="6 7">
    <name type="scientific">Anopheles minimus</name>
    <dbReference type="NCBI Taxonomy" id="112268"/>
    <lineage>
        <taxon>Eukaryota</taxon>
        <taxon>Metazoa</taxon>
        <taxon>Ecdysozoa</taxon>
        <taxon>Arthropoda</taxon>
        <taxon>Hexapoda</taxon>
        <taxon>Insecta</taxon>
        <taxon>Pterygota</taxon>
        <taxon>Neoptera</taxon>
        <taxon>Endopterygota</taxon>
        <taxon>Diptera</taxon>
        <taxon>Nematocera</taxon>
        <taxon>Culicoidea</taxon>
        <taxon>Culicidae</taxon>
        <taxon>Anophelinae</taxon>
        <taxon>Anopheles</taxon>
    </lineage>
</organism>
<dbReference type="PROSITE" id="PS51676">
    <property type="entry name" value="FF"/>
    <property type="match status" value="2"/>
</dbReference>
<keyword evidence="2" id="KW-0175">Coiled coil</keyword>
<name>A0A182W6R1_9DIPT</name>
<feature type="domain" description="WW" evidence="4">
    <location>
        <begin position="129"/>
        <end position="162"/>
    </location>
</feature>
<evidence type="ECO:0000256" key="3">
    <source>
        <dbReference type="SAM" id="MobiDB-lite"/>
    </source>
</evidence>
<dbReference type="FunFam" id="1.10.10.440:FF:000003">
    <property type="entry name" value="Pre-mRNA processing factor 40 homolog A"/>
    <property type="match status" value="1"/>
</dbReference>
<feature type="coiled-coil region" evidence="2">
    <location>
        <begin position="660"/>
        <end position="687"/>
    </location>
</feature>
<feature type="region of interest" description="Disordered" evidence="3">
    <location>
        <begin position="302"/>
        <end position="325"/>
    </location>
</feature>
<dbReference type="PANTHER" id="PTHR11864:SF0">
    <property type="entry name" value="PRP40 PRE-MRNA PROCESSING FACTOR 40 HOMOLOG A (YEAST)"/>
    <property type="match status" value="1"/>
</dbReference>
<dbReference type="VEuPathDB" id="VectorBase:AMIN006026"/>
<dbReference type="InterPro" id="IPR036517">
    <property type="entry name" value="FF_domain_sf"/>
</dbReference>
<dbReference type="STRING" id="112268.A0A182W6R1"/>
<dbReference type="FunFam" id="1.10.10.440:FF:000037">
    <property type="entry name" value="Pre-mRNA-processing factor 40"/>
    <property type="match status" value="1"/>
</dbReference>
<dbReference type="SUPFAM" id="SSF51045">
    <property type="entry name" value="WW domain"/>
    <property type="match status" value="2"/>
</dbReference>
<reference evidence="6" key="2">
    <citation type="submission" date="2020-05" db="UniProtKB">
        <authorList>
            <consortium name="EnsemblMetazoa"/>
        </authorList>
    </citation>
    <scope>IDENTIFICATION</scope>
    <source>
        <strain evidence="6">MINIMUS1</strain>
    </source>
</reference>
<dbReference type="Pfam" id="PF00397">
    <property type="entry name" value="WW"/>
    <property type="match status" value="2"/>
</dbReference>
<dbReference type="Gene3D" id="2.20.70.10">
    <property type="match status" value="2"/>
</dbReference>
<feature type="compositionally biased region" description="Basic and acidic residues" evidence="3">
    <location>
        <begin position="799"/>
        <end position="822"/>
    </location>
</feature>
<dbReference type="SMART" id="SM00441">
    <property type="entry name" value="FF"/>
    <property type="match status" value="4"/>
</dbReference>
<dbReference type="GO" id="GO:0045292">
    <property type="term" value="P:mRNA cis splicing, via spliceosome"/>
    <property type="evidence" value="ECO:0007669"/>
    <property type="project" value="InterPro"/>
</dbReference>
<dbReference type="EnsemblMetazoa" id="AMIN006026-RA">
    <property type="protein sequence ID" value="AMIN006026-PA"/>
    <property type="gene ID" value="AMIN006026"/>
</dbReference>
<dbReference type="Pfam" id="PF25432">
    <property type="entry name" value="FF_PRPF40A"/>
    <property type="match status" value="1"/>
</dbReference>
<evidence type="ECO:0000256" key="2">
    <source>
        <dbReference type="SAM" id="Coils"/>
    </source>
</evidence>
<dbReference type="InterPro" id="IPR002713">
    <property type="entry name" value="FF_domain"/>
</dbReference>
<dbReference type="FunFam" id="1.10.10.440:FF:000002">
    <property type="entry name" value="pre-mRNA-processing factor 40 homolog A isoform X1"/>
    <property type="match status" value="1"/>
</dbReference>
<sequence>SNLSRVENRDGTPFSRTKVENKTHNYCAKVECCIFGFGVEALGKGHLLHTSNMSVPPLAGAQPFAPSLVSHFNIPPPGFGAPGGGAGGPVAPVANTVALAAAAAAAAAANGSIVDPSAATVAPAAPLTTGVVNEWSEHKTPEGRTYYYNSITKQSLWEKPDELKTPAEKQLSQCPWKEYRSDSGKLYYHNTVTKESQWVAPPEYVELKEKVAAEQAAAEAAKAVALKTSAMAGGMLMQSVVLPVVSPALAGAPAAASSSTVPATVNEVPLGLGSLAGVTPGSAENSSSALDQAMAATLAAIEVPDDPIDKRDDESQPGQTDEEPAMEFKDKKEAIEAFKEFLKERNIPSSSSWEQCVKIIQKDPKFNVFKKLSEKKQAFNAYKTQKLKDEREEQRLRAKKSKEELEKFLMSSDKMNSTLKFYRCDELFANLDVWKSVPEQDRRDIYEDCIFNLAKREKEEARVMKKRNMRVLGELLEAMTTVTYQTTWSEAQVMLLDNASFKNDVNLLGMDKEDALIVFEEHIRGLEREEDEEKEREKKRMKRQQRKNRDQFLALLDTLHEEGKLTSMSLWVELYPLISADLRFSAMLGQPGSTPLDLFKFYVENLKARFHDEKKIIKEILKEKEFIVVRITTFEDFATVVCEDKRSATLDAGNVKLTYNSLLEKAVAAEKERLKEETRRIRKLENELKGVWIEAGLSMVDSWETAQKLVIDREVYELYEKEDKVERLWEDFVKETEDSCSHHHSRSKKSKKSRKHKKKSRSSSKSLSEASDIEYEKPSSKKKRRSRSRTPLTASDLSESEHELHEEPLHHHNDHHGSERLDRKRKKKKKHHRKPSRSPSYEEVLVMEKNGGGGGGASRSRTPSPEVEKKKKKKDKKKKDKRRTSRSISLASSGARIRSPLDEGRRSRGGSRSPKMADDAALSESELESQRAALLAQLNEQMDE</sequence>
<keyword evidence="1" id="KW-0677">Repeat</keyword>
<protein>
    <submittedName>
        <fullName evidence="6">Uncharacterized protein</fullName>
    </submittedName>
</protein>
<evidence type="ECO:0000259" key="5">
    <source>
        <dbReference type="PROSITE" id="PS51676"/>
    </source>
</evidence>
<reference evidence="7" key="1">
    <citation type="submission" date="2013-03" db="EMBL/GenBank/DDBJ databases">
        <title>The Genome Sequence of Anopheles minimus MINIMUS1.</title>
        <authorList>
            <consortium name="The Broad Institute Genomics Platform"/>
            <person name="Neafsey D.E."/>
            <person name="Walton C."/>
            <person name="Walker B."/>
            <person name="Young S.K."/>
            <person name="Zeng Q."/>
            <person name="Gargeya S."/>
            <person name="Fitzgerald M."/>
            <person name="Haas B."/>
            <person name="Abouelleil A."/>
            <person name="Allen A.W."/>
            <person name="Alvarado L."/>
            <person name="Arachchi H.M."/>
            <person name="Berlin A.M."/>
            <person name="Chapman S.B."/>
            <person name="Gainer-Dewar J."/>
            <person name="Goldberg J."/>
            <person name="Griggs A."/>
            <person name="Gujja S."/>
            <person name="Hansen M."/>
            <person name="Howarth C."/>
            <person name="Imamovic A."/>
            <person name="Ireland A."/>
            <person name="Larimer J."/>
            <person name="McCowan C."/>
            <person name="Murphy C."/>
            <person name="Pearson M."/>
            <person name="Poon T.W."/>
            <person name="Priest M."/>
            <person name="Roberts A."/>
            <person name="Saif S."/>
            <person name="Shea T."/>
            <person name="Sisk P."/>
            <person name="Sykes S."/>
            <person name="Wortman J."/>
            <person name="Nusbaum C."/>
            <person name="Birren B."/>
        </authorList>
    </citation>
    <scope>NUCLEOTIDE SEQUENCE [LARGE SCALE GENOMIC DNA]</scope>
    <source>
        <strain evidence="7">MINIMUS1</strain>
    </source>
</reference>
<feature type="compositionally biased region" description="Basic residues" evidence="3">
    <location>
        <begin position="742"/>
        <end position="762"/>
    </location>
</feature>
<dbReference type="Pfam" id="PF01846">
    <property type="entry name" value="FF"/>
    <property type="match status" value="2"/>
</dbReference>
<dbReference type="PROSITE" id="PS50020">
    <property type="entry name" value="WW_DOMAIN_2"/>
    <property type="match status" value="2"/>
</dbReference>
<feature type="region of interest" description="Disordered" evidence="3">
    <location>
        <begin position="739"/>
        <end position="928"/>
    </location>
</feature>
<dbReference type="GO" id="GO:0003723">
    <property type="term" value="F:RNA binding"/>
    <property type="evidence" value="ECO:0007669"/>
    <property type="project" value="TreeGrafter"/>
</dbReference>
<evidence type="ECO:0000313" key="7">
    <source>
        <dbReference type="Proteomes" id="UP000075920"/>
    </source>
</evidence>
<dbReference type="GO" id="GO:0071004">
    <property type="term" value="C:U2-type prespliceosome"/>
    <property type="evidence" value="ECO:0007669"/>
    <property type="project" value="TreeGrafter"/>
</dbReference>
<feature type="compositionally biased region" description="Basic residues" evidence="3">
    <location>
        <begin position="823"/>
        <end position="836"/>
    </location>
</feature>
<evidence type="ECO:0000256" key="1">
    <source>
        <dbReference type="ARBA" id="ARBA00022737"/>
    </source>
</evidence>
<dbReference type="SMART" id="SM00456">
    <property type="entry name" value="WW"/>
    <property type="match status" value="2"/>
</dbReference>
<dbReference type="InterPro" id="IPR036020">
    <property type="entry name" value="WW_dom_sf"/>
</dbReference>
<dbReference type="PANTHER" id="PTHR11864">
    <property type="entry name" value="PRE-MRNA-PROCESSING PROTEIN PRP40"/>
    <property type="match status" value="1"/>
</dbReference>
<feature type="compositionally biased region" description="Basic residues" evidence="3">
    <location>
        <begin position="870"/>
        <end position="885"/>
    </location>
</feature>
<feature type="domain" description="WW" evidence="4">
    <location>
        <begin position="175"/>
        <end position="203"/>
    </location>
</feature>
<feature type="domain" description="FF" evidence="5">
    <location>
        <begin position="331"/>
        <end position="385"/>
    </location>
</feature>
<feature type="coiled-coil region" evidence="2">
    <location>
        <begin position="516"/>
        <end position="547"/>
    </location>
</feature>
<keyword evidence="7" id="KW-1185">Reference proteome</keyword>
<dbReference type="CDD" id="cd00201">
    <property type="entry name" value="WW"/>
    <property type="match status" value="2"/>
</dbReference>